<dbReference type="Pfam" id="PF13276">
    <property type="entry name" value="HTH_21"/>
    <property type="match status" value="1"/>
</dbReference>
<dbReference type="EMBL" id="UOFI01000115">
    <property type="protein sequence ID" value="VAW68046.1"/>
    <property type="molecule type" value="Genomic_DNA"/>
</dbReference>
<dbReference type="GO" id="GO:0003676">
    <property type="term" value="F:nucleic acid binding"/>
    <property type="evidence" value="ECO:0007669"/>
    <property type="project" value="InterPro"/>
</dbReference>
<gene>
    <name evidence="2" type="ORF">MNBD_GAMMA09-2387</name>
</gene>
<dbReference type="InterPro" id="IPR048020">
    <property type="entry name" value="Transpos_IS3"/>
</dbReference>
<dbReference type="InterPro" id="IPR001584">
    <property type="entry name" value="Integrase_cat-core"/>
</dbReference>
<evidence type="ECO:0000259" key="1">
    <source>
        <dbReference type="PROSITE" id="PS50994"/>
    </source>
</evidence>
<dbReference type="PROSITE" id="PS50994">
    <property type="entry name" value="INTEGRASE"/>
    <property type="match status" value="1"/>
</dbReference>
<dbReference type="InterPro" id="IPR036397">
    <property type="entry name" value="RNaseH_sf"/>
</dbReference>
<dbReference type="GO" id="GO:0015074">
    <property type="term" value="P:DNA integration"/>
    <property type="evidence" value="ECO:0007669"/>
    <property type="project" value="InterPro"/>
</dbReference>
<name>A0A3B0YIB9_9ZZZZ</name>
<dbReference type="PANTHER" id="PTHR46889:SF4">
    <property type="entry name" value="TRANSPOSASE INSO FOR INSERTION SEQUENCE ELEMENT IS911B-RELATED"/>
    <property type="match status" value="1"/>
</dbReference>
<dbReference type="AlphaFoldDB" id="A0A3B0YIB9"/>
<feature type="domain" description="Integrase catalytic" evidence="1">
    <location>
        <begin position="112"/>
        <end position="206"/>
    </location>
</feature>
<reference evidence="2" key="1">
    <citation type="submission" date="2018-06" db="EMBL/GenBank/DDBJ databases">
        <authorList>
            <person name="Zhirakovskaya E."/>
        </authorList>
    </citation>
    <scope>NUCLEOTIDE SEQUENCE</scope>
</reference>
<dbReference type="InterPro" id="IPR025948">
    <property type="entry name" value="HTH-like_dom"/>
</dbReference>
<organism evidence="2">
    <name type="scientific">hydrothermal vent metagenome</name>
    <dbReference type="NCBI Taxonomy" id="652676"/>
    <lineage>
        <taxon>unclassified sequences</taxon>
        <taxon>metagenomes</taxon>
        <taxon>ecological metagenomes</taxon>
    </lineage>
</organism>
<dbReference type="PANTHER" id="PTHR46889">
    <property type="entry name" value="TRANSPOSASE INSF FOR INSERTION SEQUENCE IS3B-RELATED"/>
    <property type="match status" value="1"/>
</dbReference>
<sequence>MHFPVTVLCRVMQVSTSAYYTWKKQPGKLISADVLHLHRRMKALFKQSRDSLGSREMMKKLREEGFQIGRYKVRNVMKKLDLKVTQRVAYKVTTKRNHRDDVADNLLNQNFNPIAPNQVWAGDITYLKTGEGWMYLAIVMDLYSRRIVGWYISKRMTTDLICKAMIMAYSVRQPPNGLVFHSDRDSQYTSKRYRRLLDGYGIRASI</sequence>
<evidence type="ECO:0000313" key="2">
    <source>
        <dbReference type="EMBL" id="VAW68046.1"/>
    </source>
</evidence>
<dbReference type="Gene3D" id="3.30.420.10">
    <property type="entry name" value="Ribonuclease H-like superfamily/Ribonuclease H"/>
    <property type="match status" value="1"/>
</dbReference>
<protein>
    <submittedName>
        <fullName evidence="2">Mobile element protein</fullName>
    </submittedName>
</protein>
<dbReference type="NCBIfam" id="NF033516">
    <property type="entry name" value="transpos_IS3"/>
    <property type="match status" value="1"/>
</dbReference>
<dbReference type="SUPFAM" id="SSF53098">
    <property type="entry name" value="Ribonuclease H-like"/>
    <property type="match status" value="1"/>
</dbReference>
<dbReference type="InterPro" id="IPR012337">
    <property type="entry name" value="RNaseH-like_sf"/>
</dbReference>
<accession>A0A3B0YIB9</accession>
<proteinExistence type="predicted"/>
<dbReference type="InterPro" id="IPR050900">
    <property type="entry name" value="Transposase_IS3/IS150/IS904"/>
</dbReference>
<dbReference type="Pfam" id="PF00665">
    <property type="entry name" value="rve"/>
    <property type="match status" value="1"/>
</dbReference>